<accession>A0A5M3W0U0</accession>
<dbReference type="EMBL" id="BLAD01000060">
    <property type="protein sequence ID" value="GES02655.1"/>
    <property type="molecule type" value="Genomic_DNA"/>
</dbReference>
<organism evidence="1 2">
    <name type="scientific">Acrocarpospora corrugata</name>
    <dbReference type="NCBI Taxonomy" id="35763"/>
    <lineage>
        <taxon>Bacteria</taxon>
        <taxon>Bacillati</taxon>
        <taxon>Actinomycetota</taxon>
        <taxon>Actinomycetes</taxon>
        <taxon>Streptosporangiales</taxon>
        <taxon>Streptosporangiaceae</taxon>
        <taxon>Acrocarpospora</taxon>
    </lineage>
</organism>
<dbReference type="RefSeq" id="WP_155338863.1">
    <property type="nucleotide sequence ID" value="NZ_BAAABN010000019.1"/>
</dbReference>
<dbReference type="Proteomes" id="UP000334990">
    <property type="component" value="Unassembled WGS sequence"/>
</dbReference>
<sequence>MPSRKLARYLMQHLREIHDALDAETWARVAALLDRIAVEADQDAEADWYDLLDLIQFSLPRGHEIRRAISAETAGGTRGAPADTEISATLTVLRAMLPDLAEIAGDTDVDDDIKEVRERLRAAPSVSLEELRARGADPDAAHLLRLPGPGGVTVPAFQFGPDGAELPAVRTVNLLLAAGRDPWGAAHWWLRGNALLGDAPARLVADHPDDVIEAAQALREEY</sequence>
<dbReference type="AlphaFoldDB" id="A0A5M3W0U0"/>
<gene>
    <name evidence="1" type="ORF">Acor_47210</name>
</gene>
<comment type="caution">
    <text evidence="1">The sequence shown here is derived from an EMBL/GenBank/DDBJ whole genome shotgun (WGS) entry which is preliminary data.</text>
</comment>
<proteinExistence type="predicted"/>
<keyword evidence="2" id="KW-1185">Reference proteome</keyword>
<evidence type="ECO:0008006" key="3">
    <source>
        <dbReference type="Google" id="ProtNLM"/>
    </source>
</evidence>
<dbReference type="OrthoDB" id="3629757at2"/>
<reference evidence="1 2" key="1">
    <citation type="submission" date="2019-10" db="EMBL/GenBank/DDBJ databases">
        <title>Whole genome shotgun sequence of Acrocarpospora corrugata NBRC 13972.</title>
        <authorList>
            <person name="Ichikawa N."/>
            <person name="Kimura A."/>
            <person name="Kitahashi Y."/>
            <person name="Komaki H."/>
            <person name="Oguchi A."/>
        </authorList>
    </citation>
    <scope>NUCLEOTIDE SEQUENCE [LARGE SCALE GENOMIC DNA]</scope>
    <source>
        <strain evidence="1 2">NBRC 13972</strain>
    </source>
</reference>
<name>A0A5M3W0U0_9ACTN</name>
<protein>
    <recommendedName>
        <fullName evidence="3">DUF2384 domain-containing protein</fullName>
    </recommendedName>
</protein>
<evidence type="ECO:0000313" key="2">
    <source>
        <dbReference type="Proteomes" id="UP000334990"/>
    </source>
</evidence>
<evidence type="ECO:0000313" key="1">
    <source>
        <dbReference type="EMBL" id="GES02655.1"/>
    </source>
</evidence>